<evidence type="ECO:0000256" key="1">
    <source>
        <dbReference type="SAM" id="SignalP"/>
    </source>
</evidence>
<proteinExistence type="predicted"/>
<evidence type="ECO:0000313" key="3">
    <source>
        <dbReference type="EMBL" id="MBG6136660.1"/>
    </source>
</evidence>
<accession>A0A8J7GEY6</accession>
<dbReference type="Gene3D" id="2.80.10.50">
    <property type="match status" value="2"/>
</dbReference>
<dbReference type="InterPro" id="IPR000772">
    <property type="entry name" value="Ricin_B_lectin"/>
</dbReference>
<comment type="caution">
    <text evidence="3">The sequence shown here is derived from an EMBL/GenBank/DDBJ whole genome shotgun (WGS) entry which is preliminary data.</text>
</comment>
<keyword evidence="4" id="KW-1185">Reference proteome</keyword>
<gene>
    <name evidence="3" type="ORF">IW245_002854</name>
</gene>
<dbReference type="InterPro" id="IPR035992">
    <property type="entry name" value="Ricin_B-like_lectins"/>
</dbReference>
<name>A0A8J7GEY6_9ACTN</name>
<evidence type="ECO:0000259" key="2">
    <source>
        <dbReference type="SMART" id="SM00458"/>
    </source>
</evidence>
<evidence type="ECO:0000313" key="4">
    <source>
        <dbReference type="Proteomes" id="UP000622552"/>
    </source>
</evidence>
<dbReference type="PROSITE" id="PS50231">
    <property type="entry name" value="RICIN_B_LECTIN"/>
    <property type="match status" value="1"/>
</dbReference>
<dbReference type="EMBL" id="JADOUF010000001">
    <property type="protein sequence ID" value="MBG6136660.1"/>
    <property type="molecule type" value="Genomic_DNA"/>
</dbReference>
<dbReference type="RefSeq" id="WP_197003607.1">
    <property type="nucleotide sequence ID" value="NZ_BONS01000016.1"/>
</dbReference>
<dbReference type="SUPFAM" id="SSF50370">
    <property type="entry name" value="Ricin B-like lectins"/>
    <property type="match status" value="1"/>
</dbReference>
<dbReference type="Proteomes" id="UP000622552">
    <property type="component" value="Unassembled WGS sequence"/>
</dbReference>
<dbReference type="SMART" id="SM00458">
    <property type="entry name" value="RICIN"/>
    <property type="match status" value="1"/>
</dbReference>
<feature type="signal peptide" evidence="1">
    <location>
        <begin position="1"/>
        <end position="24"/>
    </location>
</feature>
<dbReference type="CDD" id="cd00161">
    <property type="entry name" value="beta-trefoil_Ricin-like"/>
    <property type="match status" value="1"/>
</dbReference>
<protein>
    <recommendedName>
        <fullName evidence="2">Ricin B lectin domain-containing protein</fullName>
    </recommendedName>
</protein>
<dbReference type="AlphaFoldDB" id="A0A8J7GEY6"/>
<feature type="domain" description="Ricin B lectin" evidence="2">
    <location>
        <begin position="32"/>
        <end position="167"/>
    </location>
</feature>
<organism evidence="3 4">
    <name type="scientific">Longispora fulva</name>
    <dbReference type="NCBI Taxonomy" id="619741"/>
    <lineage>
        <taxon>Bacteria</taxon>
        <taxon>Bacillati</taxon>
        <taxon>Actinomycetota</taxon>
        <taxon>Actinomycetes</taxon>
        <taxon>Micromonosporales</taxon>
        <taxon>Micromonosporaceae</taxon>
        <taxon>Longispora</taxon>
    </lineage>
</organism>
<reference evidence="3" key="1">
    <citation type="submission" date="2020-11" db="EMBL/GenBank/DDBJ databases">
        <title>Sequencing the genomes of 1000 actinobacteria strains.</title>
        <authorList>
            <person name="Klenk H.-P."/>
        </authorList>
    </citation>
    <scope>NUCLEOTIDE SEQUENCE</scope>
    <source>
        <strain evidence="3">DSM 45356</strain>
    </source>
</reference>
<sequence length="167" mass="18383">MRLRATLALLTAVTGMLVGGVAQAAPAQASSGEYFEIVNDATNKCADVADKSRSSGAIVHQWGCENDDNQLWASVQLNNGFMILVNQRSGLCMNVRWDDVIDQQPCDGGNPRRWWRWDLADWNGHYNLVNGGLTNACLALVPFSYRNGATIKVDDCRAESAQLWHQA</sequence>
<dbReference type="Pfam" id="PF14200">
    <property type="entry name" value="RicinB_lectin_2"/>
    <property type="match status" value="1"/>
</dbReference>
<feature type="chain" id="PRO_5035238531" description="Ricin B lectin domain-containing protein" evidence="1">
    <location>
        <begin position="25"/>
        <end position="167"/>
    </location>
</feature>
<keyword evidence="1" id="KW-0732">Signal</keyword>